<dbReference type="Proteomes" id="UP000003959">
    <property type="component" value="Unassembled WGS sequence"/>
</dbReference>
<sequence>MPCCTFNLVNKPLRLSIDKVKQSTAIGTFGRGRHDGYCLGEGLAIAICISIVNTLIAGKGKRQQATGNRQQGQELLNFIVQ</sequence>
<accession>F4XUM2</accession>
<evidence type="ECO:0000313" key="1">
    <source>
        <dbReference type="EMBL" id="EGJ31711.1"/>
    </source>
</evidence>
<name>F4XUM2_9CYAN</name>
<dbReference type="HOGENOM" id="CLU_2570043_0_0_3"/>
<dbReference type="AlphaFoldDB" id="F4XUM2"/>
<reference evidence="2" key="1">
    <citation type="journal article" date="2011" name="Proc. Natl. Acad. Sci. U.S.A.">
        <title>Genomic insights into the physiology and ecology of the marine filamentous cyanobacterium Lyngbya majuscula.</title>
        <authorList>
            <person name="Jones A.C."/>
            <person name="Monroe E.A."/>
            <person name="Podell S."/>
            <person name="Hess W.R."/>
            <person name="Klages S."/>
            <person name="Esquenazi E."/>
            <person name="Niessen S."/>
            <person name="Hoover H."/>
            <person name="Rothmann M."/>
            <person name="Lasken R.S."/>
            <person name="Yates J.R.III."/>
            <person name="Reinhardt R."/>
            <person name="Kube M."/>
            <person name="Burkart M.D."/>
            <person name="Allen E.E."/>
            <person name="Dorrestein P.C."/>
            <person name="Gerwick W.H."/>
            <person name="Gerwick L."/>
        </authorList>
    </citation>
    <scope>NUCLEOTIDE SEQUENCE [LARGE SCALE GENOMIC DNA]</scope>
    <source>
        <strain evidence="2">3L</strain>
    </source>
</reference>
<organism evidence="1 2">
    <name type="scientific">Moorena producens 3L</name>
    <dbReference type="NCBI Taxonomy" id="489825"/>
    <lineage>
        <taxon>Bacteria</taxon>
        <taxon>Bacillati</taxon>
        <taxon>Cyanobacteriota</taxon>
        <taxon>Cyanophyceae</taxon>
        <taxon>Coleofasciculales</taxon>
        <taxon>Coleofasciculaceae</taxon>
        <taxon>Moorena</taxon>
    </lineage>
</organism>
<dbReference type="EMBL" id="GL890932">
    <property type="protein sequence ID" value="EGJ31711.1"/>
    <property type="molecule type" value="Genomic_DNA"/>
</dbReference>
<protein>
    <submittedName>
        <fullName evidence="1">Uncharacterized protein</fullName>
    </submittedName>
</protein>
<gene>
    <name evidence="1" type="ORF">LYNGBM3L_33950</name>
</gene>
<evidence type="ECO:0000313" key="2">
    <source>
        <dbReference type="Proteomes" id="UP000003959"/>
    </source>
</evidence>
<proteinExistence type="predicted"/>
<keyword evidence="2" id="KW-1185">Reference proteome</keyword>